<proteinExistence type="predicted"/>
<dbReference type="Proteomes" id="UP000541535">
    <property type="component" value="Unassembled WGS sequence"/>
</dbReference>
<protein>
    <submittedName>
        <fullName evidence="2">Uncharacterized protein</fullName>
    </submittedName>
</protein>
<sequence length="99" mass="11099">MQQYGTDWIVEELVAAACGDERDARTRYLFTQALYGLVRQAQSEQLLALRADAEKAIGALAAATQRRQTRVMLRRIARDASSGQRSLPFERDEKKGRGA</sequence>
<evidence type="ECO:0000256" key="1">
    <source>
        <dbReference type="SAM" id="MobiDB-lite"/>
    </source>
</evidence>
<dbReference type="RefSeq" id="WP_183441230.1">
    <property type="nucleotide sequence ID" value="NZ_JACHXD010000006.1"/>
</dbReference>
<name>A0A7W5BA52_9BURK</name>
<feature type="compositionally biased region" description="Basic and acidic residues" evidence="1">
    <location>
        <begin position="88"/>
        <end position="99"/>
    </location>
</feature>
<dbReference type="EMBL" id="JACHXD010000006">
    <property type="protein sequence ID" value="MBB3119387.1"/>
    <property type="molecule type" value="Genomic_DNA"/>
</dbReference>
<keyword evidence="3" id="KW-1185">Reference proteome</keyword>
<comment type="caution">
    <text evidence="2">The sequence shown here is derived from an EMBL/GenBank/DDBJ whole genome shotgun (WGS) entry which is preliminary data.</text>
</comment>
<reference evidence="2 3" key="1">
    <citation type="submission" date="2020-08" db="EMBL/GenBank/DDBJ databases">
        <title>Genomic Encyclopedia of Type Strains, Phase III (KMG-III): the genomes of soil and plant-associated and newly described type strains.</title>
        <authorList>
            <person name="Whitman W."/>
        </authorList>
    </citation>
    <scope>NUCLEOTIDE SEQUENCE [LARGE SCALE GENOMIC DNA]</scope>
    <source>
        <strain evidence="2 3">CECT 8897</strain>
    </source>
</reference>
<dbReference type="AlphaFoldDB" id="A0A7W5BA52"/>
<organism evidence="2 3">
    <name type="scientific">Pseudoduganella violacea</name>
    <dbReference type="NCBI Taxonomy" id="1715466"/>
    <lineage>
        <taxon>Bacteria</taxon>
        <taxon>Pseudomonadati</taxon>
        <taxon>Pseudomonadota</taxon>
        <taxon>Betaproteobacteria</taxon>
        <taxon>Burkholderiales</taxon>
        <taxon>Oxalobacteraceae</taxon>
        <taxon>Telluria group</taxon>
        <taxon>Pseudoduganella</taxon>
    </lineage>
</organism>
<gene>
    <name evidence="2" type="ORF">FHS03_002439</name>
</gene>
<evidence type="ECO:0000313" key="2">
    <source>
        <dbReference type="EMBL" id="MBB3119387.1"/>
    </source>
</evidence>
<accession>A0A7W5BA52</accession>
<feature type="region of interest" description="Disordered" evidence="1">
    <location>
        <begin position="77"/>
        <end position="99"/>
    </location>
</feature>
<evidence type="ECO:0000313" key="3">
    <source>
        <dbReference type="Proteomes" id="UP000541535"/>
    </source>
</evidence>